<keyword evidence="1" id="KW-0472">Membrane</keyword>
<dbReference type="OrthoDB" id="9863137at2"/>
<dbReference type="AlphaFoldDB" id="A0A1H9ET13"/>
<dbReference type="SUPFAM" id="SSF56219">
    <property type="entry name" value="DNase I-like"/>
    <property type="match status" value="1"/>
</dbReference>
<evidence type="ECO:0008006" key="4">
    <source>
        <dbReference type="Google" id="ProtNLM"/>
    </source>
</evidence>
<protein>
    <recommendedName>
        <fullName evidence="4">Endonuclease/Exonuclease/phosphatase family protein</fullName>
    </recommendedName>
</protein>
<keyword evidence="1" id="KW-0812">Transmembrane</keyword>
<sequence length="295" mass="30690">MPSLRMVTWNSGGEADGRGAQLALSVNAINGTAPAVKLVAIQEARVGIVPPGSIYAQLTGGAAPFAGFVNPPDHPRELNPGAQPLAVGVNRSYLIGWDPTGGGPVSAGAAALISLAPALGNGVEGYINGLAISAAAKNNLRQAARNIRAPVRKVMTITIGVVVHTIYFYTWHAELQANWLAASWATLGMLANPFAGPGMYPAFEFFQNSNQYTADLAALTPNDVLIVAGDFNITAADVNNNAALFPNFVGASSNLSHILAFSPNAMGANQAVLAQQAHYVTPYPPHAILTAEVQW</sequence>
<dbReference type="Proteomes" id="UP000199233">
    <property type="component" value="Unassembled WGS sequence"/>
</dbReference>
<dbReference type="Gene3D" id="3.60.10.10">
    <property type="entry name" value="Endonuclease/exonuclease/phosphatase"/>
    <property type="match status" value="1"/>
</dbReference>
<evidence type="ECO:0000313" key="2">
    <source>
        <dbReference type="EMBL" id="SEQ28393.1"/>
    </source>
</evidence>
<organism evidence="2 3">
    <name type="scientific">Solimonas aquatica</name>
    <dbReference type="NCBI Taxonomy" id="489703"/>
    <lineage>
        <taxon>Bacteria</taxon>
        <taxon>Pseudomonadati</taxon>
        <taxon>Pseudomonadota</taxon>
        <taxon>Gammaproteobacteria</taxon>
        <taxon>Nevskiales</taxon>
        <taxon>Nevskiaceae</taxon>
        <taxon>Solimonas</taxon>
    </lineage>
</organism>
<evidence type="ECO:0000256" key="1">
    <source>
        <dbReference type="SAM" id="Phobius"/>
    </source>
</evidence>
<gene>
    <name evidence="2" type="ORF">SAMN04488038_105131</name>
</gene>
<name>A0A1H9ET13_9GAMM</name>
<keyword evidence="1" id="KW-1133">Transmembrane helix</keyword>
<feature type="transmembrane region" description="Helical" evidence="1">
    <location>
        <begin position="177"/>
        <end position="195"/>
    </location>
</feature>
<dbReference type="STRING" id="489703.SAMN04488038_105131"/>
<dbReference type="EMBL" id="FOFS01000005">
    <property type="protein sequence ID" value="SEQ28393.1"/>
    <property type="molecule type" value="Genomic_DNA"/>
</dbReference>
<feature type="transmembrane region" description="Helical" evidence="1">
    <location>
        <begin position="154"/>
        <end position="171"/>
    </location>
</feature>
<dbReference type="InterPro" id="IPR036691">
    <property type="entry name" value="Endo/exonu/phosph_ase_sf"/>
</dbReference>
<evidence type="ECO:0000313" key="3">
    <source>
        <dbReference type="Proteomes" id="UP000199233"/>
    </source>
</evidence>
<keyword evidence="3" id="KW-1185">Reference proteome</keyword>
<dbReference type="RefSeq" id="WP_143068883.1">
    <property type="nucleotide sequence ID" value="NZ_FOFS01000005.1"/>
</dbReference>
<proteinExistence type="predicted"/>
<accession>A0A1H9ET13</accession>
<reference evidence="2 3" key="1">
    <citation type="submission" date="2016-10" db="EMBL/GenBank/DDBJ databases">
        <authorList>
            <person name="de Groot N.N."/>
        </authorList>
    </citation>
    <scope>NUCLEOTIDE SEQUENCE [LARGE SCALE GENOMIC DNA]</scope>
    <source>
        <strain evidence="2 3">DSM 25927</strain>
    </source>
</reference>